<sequence length="64" mass="7080">MTQLQIQNLALSLFTIDEKAKRPRTSVVFDVCLAPGEAPVQVPDMVQAPGEQVEVVLVEEEEKD</sequence>
<organism evidence="1 2">
    <name type="scientific">Brassica campestris</name>
    <name type="common">Field mustard</name>
    <dbReference type="NCBI Taxonomy" id="3711"/>
    <lineage>
        <taxon>Eukaryota</taxon>
        <taxon>Viridiplantae</taxon>
        <taxon>Streptophyta</taxon>
        <taxon>Embryophyta</taxon>
        <taxon>Tracheophyta</taxon>
        <taxon>Spermatophyta</taxon>
        <taxon>Magnoliopsida</taxon>
        <taxon>eudicotyledons</taxon>
        <taxon>Gunneridae</taxon>
        <taxon>Pentapetalae</taxon>
        <taxon>rosids</taxon>
        <taxon>malvids</taxon>
        <taxon>Brassicales</taxon>
        <taxon>Brassicaceae</taxon>
        <taxon>Brassiceae</taxon>
        <taxon>Brassica</taxon>
    </lineage>
</organism>
<evidence type="ECO:0000313" key="2">
    <source>
        <dbReference type="Proteomes" id="UP000694005"/>
    </source>
</evidence>
<dbReference type="Proteomes" id="UP000694005">
    <property type="component" value="Chromosome A01"/>
</dbReference>
<reference evidence="1 2" key="1">
    <citation type="submission" date="2021-07" db="EMBL/GenBank/DDBJ databases">
        <authorList>
            <consortium name="Genoscope - CEA"/>
            <person name="William W."/>
        </authorList>
    </citation>
    <scope>NUCLEOTIDE SEQUENCE [LARGE SCALE GENOMIC DNA]</scope>
</reference>
<dbReference type="AlphaFoldDB" id="A0A8D9LX00"/>
<name>A0A8D9LX00_BRACM</name>
<protein>
    <submittedName>
        <fullName evidence="1">Uncharacterized protein</fullName>
    </submittedName>
</protein>
<evidence type="ECO:0000313" key="1">
    <source>
        <dbReference type="EMBL" id="CAG7890003.1"/>
    </source>
</evidence>
<dbReference type="EMBL" id="LS974617">
    <property type="protein sequence ID" value="CAG7890003.1"/>
    <property type="molecule type" value="Genomic_DNA"/>
</dbReference>
<gene>
    <name evidence="1" type="ORF">BRAPAZ1V2_A01P40790.2</name>
</gene>
<dbReference type="Gramene" id="A01p40790.2_BraZ1">
    <property type="protein sequence ID" value="A01p40790.2_BraZ1.CDS"/>
    <property type="gene ID" value="A01g40790.2_BraZ1"/>
</dbReference>
<proteinExistence type="predicted"/>
<accession>A0A8D9LX00</accession>